<dbReference type="InterPro" id="IPR036397">
    <property type="entry name" value="RNaseH_sf"/>
</dbReference>
<dbReference type="AlphaFoldDB" id="F7X3E1"/>
<organism evidence="1 2">
    <name type="scientific">Sinorhizobium meliloti (strain SM11)</name>
    <dbReference type="NCBI Taxonomy" id="707241"/>
    <lineage>
        <taxon>Bacteria</taxon>
        <taxon>Pseudomonadati</taxon>
        <taxon>Pseudomonadota</taxon>
        <taxon>Alphaproteobacteria</taxon>
        <taxon>Hyphomicrobiales</taxon>
        <taxon>Rhizobiaceae</taxon>
        <taxon>Sinorhizobium/Ensifer group</taxon>
        <taxon>Sinorhizobium</taxon>
    </lineage>
</organism>
<evidence type="ECO:0000313" key="1">
    <source>
        <dbReference type="EMBL" id="AEH78345.1"/>
    </source>
</evidence>
<dbReference type="InterPro" id="IPR012337">
    <property type="entry name" value="RNaseH-like_sf"/>
</dbReference>
<dbReference type="HOGENOM" id="CLU_1440179_0_0_5"/>
<dbReference type="EMBL" id="CP001830">
    <property type="protein sequence ID" value="AEH78345.1"/>
    <property type="molecule type" value="Genomic_DNA"/>
</dbReference>
<dbReference type="SUPFAM" id="SSF53098">
    <property type="entry name" value="Ribonuclease H-like"/>
    <property type="match status" value="1"/>
</dbReference>
<reference evidence="1 2" key="1">
    <citation type="journal article" date="2011" name="J. Biotechnol.">
        <title>The complete genome sequence of the dominant Sinorhizobium meliloti field isolate SM11 extends the S. meliloti pan-genome.</title>
        <authorList>
            <person name="Schneiker-Bekel S."/>
            <person name="Wibberg D."/>
            <person name="Bekel T."/>
            <person name="Blom J."/>
            <person name="Linke B."/>
            <person name="Neuweger H."/>
            <person name="Stiens M."/>
            <person name="Vorholter F.J."/>
            <person name="Weidner S."/>
            <person name="Goesmann A."/>
            <person name="Puhler A."/>
            <person name="Schluter A."/>
        </authorList>
    </citation>
    <scope>NUCLEOTIDE SEQUENCE [LARGE SCALE GENOMIC DNA]</scope>
    <source>
        <strain evidence="1 2">SM11</strain>
    </source>
</reference>
<protein>
    <submittedName>
        <fullName evidence="1">Uncharacterized protein</fullName>
    </submittedName>
</protein>
<dbReference type="GO" id="GO:0003676">
    <property type="term" value="F:nucleic acid binding"/>
    <property type="evidence" value="ECO:0007669"/>
    <property type="project" value="InterPro"/>
</dbReference>
<dbReference type="KEGG" id="smx:SM11_chr1068"/>
<accession>F7X3E1</accession>
<proteinExistence type="predicted"/>
<dbReference type="Gene3D" id="3.30.420.10">
    <property type="entry name" value="Ribonuclease H-like superfamily/Ribonuclease H"/>
    <property type="match status" value="1"/>
</dbReference>
<dbReference type="Proteomes" id="UP000009045">
    <property type="component" value="Chromosome"/>
</dbReference>
<evidence type="ECO:0000313" key="2">
    <source>
        <dbReference type="Proteomes" id="UP000009045"/>
    </source>
</evidence>
<gene>
    <name evidence="1" type="ordered locus">SM11_chr1068</name>
</gene>
<dbReference type="PATRIC" id="fig|707241.3.peg.1120"/>
<sequence length="194" mass="21440">MLILGLDQSITRTGFALYEYPGDERDMRCGSFSCKDAGDPEEKCELFARQFKRLVGPKDRRPDFIVWERARRRISAYPKKPNPDLLGLGGDDPAIWTVNADQLLLPEIQGIIRGEAISYRIPHESVPPATWRAAIYGKGGGKLSRADAKAQARAYCKALRIAAGNEDEAEAACIARWAATCSQKLRLLFAEAAA</sequence>
<dbReference type="RefSeq" id="WP_014529274.1">
    <property type="nucleotide sequence ID" value="NC_017325.1"/>
</dbReference>
<name>F7X3E1_SINMM</name>